<proteinExistence type="predicted"/>
<dbReference type="EMBL" id="CP097510">
    <property type="protein sequence ID" value="URE24210.1"/>
    <property type="molecule type" value="Genomic_DNA"/>
</dbReference>
<accession>A0A9E7H058</accession>
<protein>
    <submittedName>
        <fullName evidence="1">Uncharacterized protein</fullName>
    </submittedName>
</protein>
<feature type="non-terminal residue" evidence="1">
    <location>
        <position position="1"/>
    </location>
</feature>
<dbReference type="AlphaFoldDB" id="A0A9E7H058"/>
<sequence>LCQIHSQQNCKPFGVIHKILKVVLYFVPHIHISMQINKRSRKTIQYFVLKYELYYMTNQLLEIKRFEQKKIF</sequence>
<gene>
    <name evidence="1" type="ORF">MUK42_37560</name>
</gene>
<organism evidence="1 2">
    <name type="scientific">Musa troglodytarum</name>
    <name type="common">fe'i banana</name>
    <dbReference type="NCBI Taxonomy" id="320322"/>
    <lineage>
        <taxon>Eukaryota</taxon>
        <taxon>Viridiplantae</taxon>
        <taxon>Streptophyta</taxon>
        <taxon>Embryophyta</taxon>
        <taxon>Tracheophyta</taxon>
        <taxon>Spermatophyta</taxon>
        <taxon>Magnoliopsida</taxon>
        <taxon>Liliopsida</taxon>
        <taxon>Zingiberales</taxon>
        <taxon>Musaceae</taxon>
        <taxon>Musa</taxon>
    </lineage>
</organism>
<reference evidence="1" key="1">
    <citation type="submission" date="2022-05" db="EMBL/GenBank/DDBJ databases">
        <title>The Musa troglodytarum L. genome provides insights into the mechanism of non-climacteric behaviour and enrichment of carotenoids.</title>
        <authorList>
            <person name="Wang J."/>
        </authorList>
    </citation>
    <scope>NUCLEOTIDE SEQUENCE</scope>
    <source>
        <tissue evidence="1">Leaf</tissue>
    </source>
</reference>
<dbReference type="Proteomes" id="UP001055439">
    <property type="component" value="Chromosome 8"/>
</dbReference>
<evidence type="ECO:0000313" key="2">
    <source>
        <dbReference type="Proteomes" id="UP001055439"/>
    </source>
</evidence>
<keyword evidence="2" id="KW-1185">Reference proteome</keyword>
<evidence type="ECO:0000313" key="1">
    <source>
        <dbReference type="EMBL" id="URE24210.1"/>
    </source>
</evidence>
<name>A0A9E7H058_9LILI</name>